<dbReference type="SUPFAM" id="SSF48371">
    <property type="entry name" value="ARM repeat"/>
    <property type="match status" value="1"/>
</dbReference>
<dbReference type="Gene3D" id="1.25.10.10">
    <property type="entry name" value="Leucine-rich Repeat Variant"/>
    <property type="match status" value="1"/>
</dbReference>
<dbReference type="RefSeq" id="WP_122014005.1">
    <property type="nucleotide sequence ID" value="NZ_CP033169.1"/>
</dbReference>
<sequence>MFYICPRCFKLAKYGEKKCKYCGFDFKEISSEEYSSKLIKALEHPDHNVAVVASNIIAKLGIKSEEKLIKRLIELLQEKKDPYLESAIIKALGEVGSKKAYAFLIKNKGNFSVISEREIEKAINKIKSKMDRNN</sequence>
<protein>
    <submittedName>
        <fullName evidence="1">HEAT repeat domain-containing protein</fullName>
    </submittedName>
</protein>
<reference evidence="1 2" key="1">
    <citation type="submission" date="2018-10" db="EMBL/GenBank/DDBJ databases">
        <authorList>
            <person name="Zhang X."/>
        </authorList>
    </citation>
    <scope>NUCLEOTIDE SEQUENCE [LARGE SCALE GENOMIC DNA]</scope>
    <source>
        <strain evidence="1 2">SK-G1</strain>
    </source>
</reference>
<dbReference type="KEGG" id="bacg:D2962_02415"/>
<name>A0A3G2R2E1_9FIRM</name>
<dbReference type="InterPro" id="IPR011989">
    <property type="entry name" value="ARM-like"/>
</dbReference>
<accession>A0A3G2R2E1</accession>
<dbReference type="Pfam" id="PF13646">
    <property type="entry name" value="HEAT_2"/>
    <property type="match status" value="1"/>
</dbReference>
<dbReference type="EMBL" id="CP033169">
    <property type="protein sequence ID" value="AYO29610.1"/>
    <property type="molecule type" value="Genomic_DNA"/>
</dbReference>
<evidence type="ECO:0000313" key="2">
    <source>
        <dbReference type="Proteomes" id="UP000280960"/>
    </source>
</evidence>
<proteinExistence type="predicted"/>
<keyword evidence="2" id="KW-1185">Reference proteome</keyword>
<dbReference type="Proteomes" id="UP000280960">
    <property type="component" value="Chromosome"/>
</dbReference>
<evidence type="ECO:0000313" key="1">
    <source>
        <dbReference type="EMBL" id="AYO29610.1"/>
    </source>
</evidence>
<dbReference type="AlphaFoldDB" id="A0A3G2R2E1"/>
<organism evidence="1 2">
    <name type="scientific">Biomaibacter acetigenes</name>
    <dbReference type="NCBI Taxonomy" id="2316383"/>
    <lineage>
        <taxon>Bacteria</taxon>
        <taxon>Bacillati</taxon>
        <taxon>Bacillota</taxon>
        <taxon>Clostridia</taxon>
        <taxon>Thermosediminibacterales</taxon>
        <taxon>Tepidanaerobacteraceae</taxon>
        <taxon>Biomaibacter</taxon>
    </lineage>
</organism>
<gene>
    <name evidence="1" type="ORF">D2962_02415</name>
</gene>
<dbReference type="InterPro" id="IPR016024">
    <property type="entry name" value="ARM-type_fold"/>
</dbReference>